<organism evidence="2 3">
    <name type="scientific">Stephania cephalantha</name>
    <dbReference type="NCBI Taxonomy" id="152367"/>
    <lineage>
        <taxon>Eukaryota</taxon>
        <taxon>Viridiplantae</taxon>
        <taxon>Streptophyta</taxon>
        <taxon>Embryophyta</taxon>
        <taxon>Tracheophyta</taxon>
        <taxon>Spermatophyta</taxon>
        <taxon>Magnoliopsida</taxon>
        <taxon>Ranunculales</taxon>
        <taxon>Menispermaceae</taxon>
        <taxon>Menispermoideae</taxon>
        <taxon>Cissampelideae</taxon>
        <taxon>Stephania</taxon>
    </lineage>
</organism>
<sequence length="257" mass="28090">MAFKINFEFIASSRFRRNRASDRSITRHRAVHRVATATASLPLPRRPLAGAAAGATADQPFAPEPPLPTAPRRCRPSSCLTALRRAAALARHRCRSDPFPCRRCLAGAAAHRRRRAAVLRAAQLPSSWPSFPPQPDVTKPPRVRVPLPPRSLACVVSDLPSSRAAAGTLAVRTSLLPGSPLHRQLASSHHPRATPIRPYWSSVARLLPVIRHCCRSMPPSRLSRESPPPRVRELLGRRLSSPISCSLSLSLSLSSLF</sequence>
<feature type="compositionally biased region" description="Low complexity" evidence="1">
    <location>
        <begin position="50"/>
        <end position="61"/>
    </location>
</feature>
<proteinExistence type="predicted"/>
<accession>A0AAP0JGZ1</accession>
<comment type="caution">
    <text evidence="2">The sequence shown here is derived from an EMBL/GenBank/DDBJ whole genome shotgun (WGS) entry which is preliminary data.</text>
</comment>
<name>A0AAP0JGZ1_9MAGN</name>
<keyword evidence="3" id="KW-1185">Reference proteome</keyword>
<evidence type="ECO:0000256" key="1">
    <source>
        <dbReference type="SAM" id="MobiDB-lite"/>
    </source>
</evidence>
<feature type="region of interest" description="Disordered" evidence="1">
    <location>
        <begin position="50"/>
        <end position="73"/>
    </location>
</feature>
<dbReference type="EMBL" id="JBBNAG010000005">
    <property type="protein sequence ID" value="KAK9133216.1"/>
    <property type="molecule type" value="Genomic_DNA"/>
</dbReference>
<evidence type="ECO:0000313" key="2">
    <source>
        <dbReference type="EMBL" id="KAK9133216.1"/>
    </source>
</evidence>
<dbReference type="AlphaFoldDB" id="A0AAP0JGZ1"/>
<reference evidence="2 3" key="1">
    <citation type="submission" date="2024-01" db="EMBL/GenBank/DDBJ databases">
        <title>Genome assemblies of Stephania.</title>
        <authorList>
            <person name="Yang L."/>
        </authorList>
    </citation>
    <scope>NUCLEOTIDE SEQUENCE [LARGE SCALE GENOMIC DNA]</scope>
    <source>
        <strain evidence="2">JXDWG</strain>
        <tissue evidence="2">Leaf</tissue>
    </source>
</reference>
<evidence type="ECO:0000313" key="3">
    <source>
        <dbReference type="Proteomes" id="UP001419268"/>
    </source>
</evidence>
<dbReference type="Proteomes" id="UP001419268">
    <property type="component" value="Unassembled WGS sequence"/>
</dbReference>
<gene>
    <name evidence="2" type="ORF">Scep_012744</name>
</gene>
<protein>
    <submittedName>
        <fullName evidence="2">Uncharacterized protein</fullName>
    </submittedName>
</protein>